<dbReference type="Gene3D" id="1.10.10.10">
    <property type="entry name" value="Winged helix-like DNA-binding domain superfamily/Winged helix DNA-binding domain"/>
    <property type="match status" value="1"/>
</dbReference>
<dbReference type="GO" id="GO:0003700">
    <property type="term" value="F:DNA-binding transcription factor activity"/>
    <property type="evidence" value="ECO:0007669"/>
    <property type="project" value="InterPro"/>
</dbReference>
<dbReference type="SUPFAM" id="SSF46785">
    <property type="entry name" value="Winged helix' DNA-binding domain"/>
    <property type="match status" value="1"/>
</dbReference>
<dbReference type="InterPro" id="IPR005119">
    <property type="entry name" value="LysR_subst-bd"/>
</dbReference>
<dbReference type="AlphaFoldDB" id="A0A0R2I213"/>
<organism evidence="6 7">
    <name type="scientific">Limosilactobacillus secaliphilus</name>
    <dbReference type="NCBI Taxonomy" id="396268"/>
    <lineage>
        <taxon>Bacteria</taxon>
        <taxon>Bacillati</taxon>
        <taxon>Bacillota</taxon>
        <taxon>Bacilli</taxon>
        <taxon>Lactobacillales</taxon>
        <taxon>Lactobacillaceae</taxon>
        <taxon>Limosilactobacillus</taxon>
    </lineage>
</organism>
<dbReference type="InterPro" id="IPR050950">
    <property type="entry name" value="HTH-type_LysR_regulators"/>
</dbReference>
<keyword evidence="3" id="KW-0238">DNA-binding</keyword>
<comment type="similarity">
    <text evidence="1">Belongs to the LysR transcriptional regulatory family.</text>
</comment>
<sequence>MVINMNMKQIHYFLVVASEHQITSAAKLLYMEQPPLSYQIKQLEKELGTKLFIRKPHGLELTAAGESFRHYAAKIERLNLQAKEELTRTNDGTMGSLKIGIISSAAPQLNSPSIHQFTTYYPNVSFQVTDANTFKLLKQLKNGLLDLAIIRTPFNQQGLNTKNLASDQMTAVFNSKFYSLNEGVTLKELSQVPLIIYRRFESLLNDSFARHGIRPFYAVKCDDARTAINWADQGMGVAIVPERVAHLYSKQTIKTINYPAWQTKLVLAWSPNKNESPLLKRFIAAFSD</sequence>
<dbReference type="PANTHER" id="PTHR30419">
    <property type="entry name" value="HTH-TYPE TRANSCRIPTIONAL REGULATOR YBHD"/>
    <property type="match status" value="1"/>
</dbReference>
<dbReference type="FunFam" id="1.10.10.10:FF:000001">
    <property type="entry name" value="LysR family transcriptional regulator"/>
    <property type="match status" value="1"/>
</dbReference>
<proteinExistence type="inferred from homology"/>
<evidence type="ECO:0000259" key="5">
    <source>
        <dbReference type="PROSITE" id="PS50931"/>
    </source>
</evidence>
<gene>
    <name evidence="6" type="ORF">IV45_GL000117</name>
</gene>
<dbReference type="EMBL" id="JQBW01000006">
    <property type="protein sequence ID" value="KRN59080.1"/>
    <property type="molecule type" value="Genomic_DNA"/>
</dbReference>
<keyword evidence="7" id="KW-1185">Reference proteome</keyword>
<name>A0A0R2I213_9LACO</name>
<dbReference type="InterPro" id="IPR036388">
    <property type="entry name" value="WH-like_DNA-bd_sf"/>
</dbReference>
<dbReference type="SUPFAM" id="SSF53850">
    <property type="entry name" value="Periplasmic binding protein-like II"/>
    <property type="match status" value="1"/>
</dbReference>
<accession>A0A0R2I213</accession>
<feature type="domain" description="HTH lysR-type" evidence="5">
    <location>
        <begin position="5"/>
        <end position="62"/>
    </location>
</feature>
<dbReference type="PROSITE" id="PS50931">
    <property type="entry name" value="HTH_LYSR"/>
    <property type="match status" value="1"/>
</dbReference>
<dbReference type="Pfam" id="PF00126">
    <property type="entry name" value="HTH_1"/>
    <property type="match status" value="1"/>
</dbReference>
<evidence type="ECO:0000256" key="1">
    <source>
        <dbReference type="ARBA" id="ARBA00009437"/>
    </source>
</evidence>
<keyword evidence="2" id="KW-0805">Transcription regulation</keyword>
<dbReference type="CDD" id="cd05466">
    <property type="entry name" value="PBP2_LTTR_substrate"/>
    <property type="match status" value="1"/>
</dbReference>
<dbReference type="GO" id="GO:0005829">
    <property type="term" value="C:cytosol"/>
    <property type="evidence" value="ECO:0007669"/>
    <property type="project" value="TreeGrafter"/>
</dbReference>
<dbReference type="STRING" id="396268.IV45_GL000117"/>
<dbReference type="InterPro" id="IPR000847">
    <property type="entry name" value="LysR_HTH_N"/>
</dbReference>
<protein>
    <submittedName>
        <fullName evidence="6">Transcriptional regulator, LysR family</fullName>
    </submittedName>
</protein>
<keyword evidence="4" id="KW-0804">Transcription</keyword>
<evidence type="ECO:0000256" key="4">
    <source>
        <dbReference type="ARBA" id="ARBA00023163"/>
    </source>
</evidence>
<dbReference type="Gene3D" id="3.40.190.290">
    <property type="match status" value="1"/>
</dbReference>
<evidence type="ECO:0000256" key="3">
    <source>
        <dbReference type="ARBA" id="ARBA00023125"/>
    </source>
</evidence>
<dbReference type="PATRIC" id="fig|396268.3.peg.116"/>
<dbReference type="InterPro" id="IPR036390">
    <property type="entry name" value="WH_DNA-bd_sf"/>
</dbReference>
<dbReference type="GO" id="GO:0003677">
    <property type="term" value="F:DNA binding"/>
    <property type="evidence" value="ECO:0007669"/>
    <property type="project" value="UniProtKB-KW"/>
</dbReference>
<evidence type="ECO:0000256" key="2">
    <source>
        <dbReference type="ARBA" id="ARBA00023015"/>
    </source>
</evidence>
<dbReference type="Pfam" id="PF03466">
    <property type="entry name" value="LysR_substrate"/>
    <property type="match status" value="1"/>
</dbReference>
<evidence type="ECO:0000313" key="6">
    <source>
        <dbReference type="EMBL" id="KRN59080.1"/>
    </source>
</evidence>
<comment type="caution">
    <text evidence="6">The sequence shown here is derived from an EMBL/GenBank/DDBJ whole genome shotgun (WGS) entry which is preliminary data.</text>
</comment>
<dbReference type="Proteomes" id="UP000050934">
    <property type="component" value="Unassembled WGS sequence"/>
</dbReference>
<reference evidence="6 7" key="1">
    <citation type="journal article" date="2015" name="Genome Announc.">
        <title>Expanding the biotechnology potential of lactobacilli through comparative genomics of 213 strains and associated genera.</title>
        <authorList>
            <person name="Sun Z."/>
            <person name="Harris H.M."/>
            <person name="McCann A."/>
            <person name="Guo C."/>
            <person name="Argimon S."/>
            <person name="Zhang W."/>
            <person name="Yang X."/>
            <person name="Jeffery I.B."/>
            <person name="Cooney J.C."/>
            <person name="Kagawa T.F."/>
            <person name="Liu W."/>
            <person name="Song Y."/>
            <person name="Salvetti E."/>
            <person name="Wrobel A."/>
            <person name="Rasinkangas P."/>
            <person name="Parkhill J."/>
            <person name="Rea M.C."/>
            <person name="O'Sullivan O."/>
            <person name="Ritari J."/>
            <person name="Douillard F.P."/>
            <person name="Paul Ross R."/>
            <person name="Yang R."/>
            <person name="Briner A.E."/>
            <person name="Felis G.E."/>
            <person name="de Vos W.M."/>
            <person name="Barrangou R."/>
            <person name="Klaenhammer T.R."/>
            <person name="Caufield P.W."/>
            <person name="Cui Y."/>
            <person name="Zhang H."/>
            <person name="O'Toole P.W."/>
        </authorList>
    </citation>
    <scope>NUCLEOTIDE SEQUENCE [LARGE SCALE GENOMIC DNA]</scope>
    <source>
        <strain evidence="6 7">DSM 17896</strain>
    </source>
</reference>
<evidence type="ECO:0000313" key="7">
    <source>
        <dbReference type="Proteomes" id="UP000050934"/>
    </source>
</evidence>
<dbReference type="PRINTS" id="PR00039">
    <property type="entry name" value="HTHLYSR"/>
</dbReference>